<dbReference type="InterPro" id="IPR036249">
    <property type="entry name" value="Thioredoxin-like_sf"/>
</dbReference>
<dbReference type="OrthoDB" id="3399139at2"/>
<sequence length="302" mass="34212">MSHTFCADLSREQHDPLAGSAAHADRNLLISWPRAKWTRNLRHASDMPDNLVRRLDAIAAEGRRVNLIHRREQPGDIHQVFLMPERRRFVVPRAALEAFLAAWQSGSPLTEWERGTVDRELVLCCTHGKKDKCCAKYGYQTYKQLAEVVATHALPFEVWESSHLGGCRFAASIILLAPVRKYGRITPEQALPFLQAEARGCRFLPGYRGDSRLTPAQQCAQLAALTSLEPRYPAARLTLQEDTGDEHRRRLLWRWERADAQGRLQVVCETTTIRRVDTCSDLHDGPSDSLVWQATEVTALQA</sequence>
<name>A0A3S0K1M4_9GAMM</name>
<evidence type="ECO:0000313" key="1">
    <source>
        <dbReference type="EMBL" id="RTR00819.1"/>
    </source>
</evidence>
<dbReference type="AlphaFoldDB" id="A0A3S0K1M4"/>
<dbReference type="PANTHER" id="PTHR31902">
    <property type="entry name" value="ACTIN PATCHES DISTAL PROTEIN 1"/>
    <property type="match status" value="1"/>
</dbReference>
<dbReference type="EMBL" id="RXNS01000015">
    <property type="protein sequence ID" value="RTR00819.1"/>
    <property type="molecule type" value="Genomic_DNA"/>
</dbReference>
<keyword evidence="2" id="KW-1185">Reference proteome</keyword>
<dbReference type="PANTHER" id="PTHR31902:SF22">
    <property type="entry name" value="SLL1203 PROTEIN"/>
    <property type="match status" value="1"/>
</dbReference>
<organism evidence="1 2">
    <name type="scientific">Halomonas nitroreducens</name>
    <dbReference type="NCBI Taxonomy" id="447425"/>
    <lineage>
        <taxon>Bacteria</taxon>
        <taxon>Pseudomonadati</taxon>
        <taxon>Pseudomonadota</taxon>
        <taxon>Gammaproteobacteria</taxon>
        <taxon>Oceanospirillales</taxon>
        <taxon>Halomonadaceae</taxon>
        <taxon>Halomonas</taxon>
    </lineage>
</organism>
<dbReference type="Proteomes" id="UP000267400">
    <property type="component" value="Unassembled WGS sequence"/>
</dbReference>
<dbReference type="InterPro" id="IPR009737">
    <property type="entry name" value="Aim32/Apd1-like"/>
</dbReference>
<dbReference type="RefSeq" id="WP_126485675.1">
    <property type="nucleotide sequence ID" value="NZ_RXNS01000015.1"/>
</dbReference>
<evidence type="ECO:0000313" key="2">
    <source>
        <dbReference type="Proteomes" id="UP000267400"/>
    </source>
</evidence>
<protein>
    <submittedName>
        <fullName evidence="1">Sucrase ferredoxin</fullName>
    </submittedName>
</protein>
<gene>
    <name evidence="1" type="ORF">EKG36_15415</name>
</gene>
<comment type="caution">
    <text evidence="1">The sequence shown here is derived from an EMBL/GenBank/DDBJ whole genome shotgun (WGS) entry which is preliminary data.</text>
</comment>
<dbReference type="Gene3D" id="3.40.30.10">
    <property type="entry name" value="Glutaredoxin"/>
    <property type="match status" value="1"/>
</dbReference>
<proteinExistence type="predicted"/>
<accession>A0A3S0K1M4</accession>
<reference evidence="1 2" key="1">
    <citation type="submission" date="2018-12" db="EMBL/GenBank/DDBJ databases">
        <authorList>
            <person name="Yu L."/>
        </authorList>
    </citation>
    <scope>NUCLEOTIDE SEQUENCE [LARGE SCALE GENOMIC DNA]</scope>
    <source>
        <strain evidence="1 2">11S</strain>
    </source>
</reference>
<dbReference type="Pfam" id="PF06999">
    <property type="entry name" value="Suc_Fer-like"/>
    <property type="match status" value="1"/>
</dbReference>
<dbReference type="SUPFAM" id="SSF52833">
    <property type="entry name" value="Thioredoxin-like"/>
    <property type="match status" value="1"/>
</dbReference>
<dbReference type="CDD" id="cd03062">
    <property type="entry name" value="TRX_Fd_Sucrase"/>
    <property type="match status" value="1"/>
</dbReference>